<reference evidence="3" key="1">
    <citation type="submission" date="2017-10" db="EMBL/GenBank/DDBJ databases">
        <title>Phenotypic and genomic properties of facultatively anaerobic sulfur-reducing natronoarchaea from hypersaline soda lakes.</title>
        <authorList>
            <person name="Sorokin D.Y."/>
            <person name="Kublanov I.V."/>
            <person name="Roman P."/>
            <person name="Sinninghe Damste J.S."/>
            <person name="Golyshin P.N."/>
            <person name="Rojo D."/>
            <person name="Ciordia S."/>
            <person name="Mena Md.C."/>
            <person name="Ferrer M."/>
            <person name="Messina E."/>
            <person name="Smedile F."/>
            <person name="La Spada G."/>
            <person name="La Cono V."/>
            <person name="Yakimov M.M."/>
        </authorList>
    </citation>
    <scope>NUCLEOTIDE SEQUENCE [LARGE SCALE GENOMIC DNA]</scope>
    <source>
        <strain evidence="3">AArc1</strain>
    </source>
</reference>
<dbReference type="KEGG" id="nan:AArc1_2692"/>
<protein>
    <submittedName>
        <fullName evidence="2">Uncharacterized protein</fullName>
    </submittedName>
</protein>
<evidence type="ECO:0000313" key="2">
    <source>
        <dbReference type="EMBL" id="AXR79005.1"/>
    </source>
</evidence>
<gene>
    <name evidence="2" type="ORF">AArc1_2692</name>
</gene>
<dbReference type="Proteomes" id="UP000258707">
    <property type="component" value="Chromosome"/>
</dbReference>
<feature type="compositionally biased region" description="Polar residues" evidence="1">
    <location>
        <begin position="63"/>
        <end position="73"/>
    </location>
</feature>
<proteinExistence type="predicted"/>
<dbReference type="AlphaFoldDB" id="A0A346PHL0"/>
<dbReference type="GeneID" id="37639461"/>
<evidence type="ECO:0000256" key="1">
    <source>
        <dbReference type="SAM" id="MobiDB-lite"/>
    </source>
</evidence>
<dbReference type="RefSeq" id="WP_228442338.1">
    <property type="nucleotide sequence ID" value="NZ_CP024047.1"/>
</dbReference>
<name>A0A346PHL0_9EURY</name>
<feature type="region of interest" description="Disordered" evidence="1">
    <location>
        <begin position="1"/>
        <end position="73"/>
    </location>
</feature>
<dbReference type="EMBL" id="CP024047">
    <property type="protein sequence ID" value="AXR79005.1"/>
    <property type="molecule type" value="Genomic_DNA"/>
</dbReference>
<evidence type="ECO:0000313" key="3">
    <source>
        <dbReference type="Proteomes" id="UP000258707"/>
    </source>
</evidence>
<organism evidence="2 3">
    <name type="scientific">Natrarchaeobaculum sulfurireducens</name>
    <dbReference type="NCBI Taxonomy" id="2044521"/>
    <lineage>
        <taxon>Archaea</taxon>
        <taxon>Methanobacteriati</taxon>
        <taxon>Methanobacteriota</taxon>
        <taxon>Stenosarchaea group</taxon>
        <taxon>Halobacteria</taxon>
        <taxon>Halobacteriales</taxon>
        <taxon>Natrialbaceae</taxon>
        <taxon>Natrarchaeobaculum</taxon>
    </lineage>
</organism>
<sequence>MRSYSGPTIDAGYQPISERPTLEEQADEVVYATDPDLGGTERTEGTPTIDDDTDEPERPAVPGQTTIGEWSQL</sequence>
<accession>A0A346PHL0</accession>